<dbReference type="EMBL" id="JAAALK010000288">
    <property type="protein sequence ID" value="KAG8053756.1"/>
    <property type="molecule type" value="Genomic_DNA"/>
</dbReference>
<evidence type="ECO:0000313" key="3">
    <source>
        <dbReference type="Proteomes" id="UP000729402"/>
    </source>
</evidence>
<protein>
    <submittedName>
        <fullName evidence="2">Uncharacterized protein</fullName>
    </submittedName>
</protein>
<feature type="compositionally biased region" description="Basic and acidic residues" evidence="1">
    <location>
        <begin position="28"/>
        <end position="50"/>
    </location>
</feature>
<evidence type="ECO:0000256" key="1">
    <source>
        <dbReference type="SAM" id="MobiDB-lite"/>
    </source>
</evidence>
<feature type="region of interest" description="Disordered" evidence="1">
    <location>
        <begin position="16"/>
        <end position="73"/>
    </location>
</feature>
<organism evidence="2 3">
    <name type="scientific">Zizania palustris</name>
    <name type="common">Northern wild rice</name>
    <dbReference type="NCBI Taxonomy" id="103762"/>
    <lineage>
        <taxon>Eukaryota</taxon>
        <taxon>Viridiplantae</taxon>
        <taxon>Streptophyta</taxon>
        <taxon>Embryophyta</taxon>
        <taxon>Tracheophyta</taxon>
        <taxon>Spermatophyta</taxon>
        <taxon>Magnoliopsida</taxon>
        <taxon>Liliopsida</taxon>
        <taxon>Poales</taxon>
        <taxon>Poaceae</taxon>
        <taxon>BOP clade</taxon>
        <taxon>Oryzoideae</taxon>
        <taxon>Oryzeae</taxon>
        <taxon>Zizaniinae</taxon>
        <taxon>Zizania</taxon>
    </lineage>
</organism>
<reference evidence="2" key="1">
    <citation type="journal article" date="2021" name="bioRxiv">
        <title>Whole Genome Assembly and Annotation of Northern Wild Rice, Zizania palustris L., Supports a Whole Genome Duplication in the Zizania Genus.</title>
        <authorList>
            <person name="Haas M."/>
            <person name="Kono T."/>
            <person name="Macchietto M."/>
            <person name="Millas R."/>
            <person name="McGilp L."/>
            <person name="Shao M."/>
            <person name="Duquette J."/>
            <person name="Hirsch C.N."/>
            <person name="Kimball J."/>
        </authorList>
    </citation>
    <scope>NUCLEOTIDE SEQUENCE</scope>
    <source>
        <tissue evidence="2">Fresh leaf tissue</tissue>
    </source>
</reference>
<name>A0A8J5RHW7_ZIZPA</name>
<evidence type="ECO:0000313" key="2">
    <source>
        <dbReference type="EMBL" id="KAG8053756.1"/>
    </source>
</evidence>
<sequence length="73" mass="8000">MEKMSFEAALERLKAFDERSRRCTQASERLDKRTSPPEKRALGGATEHRPMPRAGSGGQRRKAAATKGKAATA</sequence>
<dbReference type="Proteomes" id="UP000729402">
    <property type="component" value="Unassembled WGS sequence"/>
</dbReference>
<proteinExistence type="predicted"/>
<dbReference type="AlphaFoldDB" id="A0A8J5RHW7"/>
<comment type="caution">
    <text evidence="2">The sequence shown here is derived from an EMBL/GenBank/DDBJ whole genome shotgun (WGS) entry which is preliminary data.</text>
</comment>
<reference evidence="2" key="2">
    <citation type="submission" date="2021-02" db="EMBL/GenBank/DDBJ databases">
        <authorList>
            <person name="Kimball J.A."/>
            <person name="Haas M.W."/>
            <person name="Macchietto M."/>
            <person name="Kono T."/>
            <person name="Duquette J."/>
            <person name="Shao M."/>
        </authorList>
    </citation>
    <scope>NUCLEOTIDE SEQUENCE</scope>
    <source>
        <tissue evidence="2">Fresh leaf tissue</tissue>
    </source>
</reference>
<gene>
    <name evidence="2" type="ORF">GUJ93_ZPchr0001g33112</name>
</gene>
<keyword evidence="3" id="KW-1185">Reference proteome</keyword>
<accession>A0A8J5RHW7</accession>